<evidence type="ECO:0000313" key="2">
    <source>
        <dbReference type="EMBL" id="AXV67632.1"/>
    </source>
</evidence>
<dbReference type="AlphaFoldDB" id="A0AAD0S4H4"/>
<dbReference type="Proteomes" id="UP000264605">
    <property type="component" value="Plasmid unnamed2"/>
</dbReference>
<keyword evidence="1" id="KW-0812">Transmembrane</keyword>
<organism evidence="2 3">
    <name type="scientific">Pseudoalteromonas lipolytica</name>
    <dbReference type="NCBI Taxonomy" id="570156"/>
    <lineage>
        <taxon>Bacteria</taxon>
        <taxon>Pseudomonadati</taxon>
        <taxon>Pseudomonadota</taxon>
        <taxon>Gammaproteobacteria</taxon>
        <taxon>Alteromonadales</taxon>
        <taxon>Pseudoalteromonadaceae</taxon>
        <taxon>Pseudoalteromonas</taxon>
    </lineage>
</organism>
<feature type="transmembrane region" description="Helical" evidence="1">
    <location>
        <begin position="60"/>
        <end position="82"/>
    </location>
</feature>
<keyword evidence="1" id="KW-0472">Membrane</keyword>
<gene>
    <name evidence="2" type="ORF">D0907_20060</name>
</gene>
<evidence type="ECO:0000256" key="1">
    <source>
        <dbReference type="SAM" id="Phobius"/>
    </source>
</evidence>
<evidence type="ECO:0008006" key="4">
    <source>
        <dbReference type="Google" id="ProtNLM"/>
    </source>
</evidence>
<keyword evidence="1" id="KW-1133">Transmembrane helix</keyword>
<proteinExistence type="predicted"/>
<geneLocation type="plasmid" evidence="2 3">
    <name>unnamed2</name>
</geneLocation>
<protein>
    <recommendedName>
        <fullName evidence="4">Pili assembly chaperone</fullName>
    </recommendedName>
</protein>
<dbReference type="EMBL" id="CP032092">
    <property type="protein sequence ID" value="AXV67632.1"/>
    <property type="molecule type" value="Genomic_DNA"/>
</dbReference>
<reference evidence="2 3" key="1">
    <citation type="submission" date="2018-08" db="EMBL/GenBank/DDBJ databases">
        <title>Draft genome sequence of Pseudoalteromonas donghaensis HJ51.</title>
        <authorList>
            <person name="Oh J."/>
            <person name="Roh D."/>
        </authorList>
    </citation>
    <scope>NUCLEOTIDE SEQUENCE [LARGE SCALE GENOMIC DNA]</scope>
    <source>
        <strain evidence="2 3">HJ51</strain>
        <plasmid evidence="2 3">unnamed2</plasmid>
    </source>
</reference>
<accession>A0AAD0S4H4</accession>
<feature type="transmembrane region" description="Helical" evidence="1">
    <location>
        <begin position="27"/>
        <end position="48"/>
    </location>
</feature>
<dbReference type="KEGG" id="pdj:D0907_20060"/>
<sequence>MELTNQSHVVEAPTITKKMSTAKKATIALMVISLALLISQGVMAAAPTSGDFLYGVYNEVVGWLTGAPGIIISIFTFGFAAFQGIMKQNYATCVGAFLIALLFANAQDAVEYFLTASVGVL</sequence>
<dbReference type="GeneID" id="99507783"/>
<name>A0AAD0S4H4_9GAMM</name>
<evidence type="ECO:0000313" key="3">
    <source>
        <dbReference type="Proteomes" id="UP000264605"/>
    </source>
</evidence>
<dbReference type="RefSeq" id="WP_063528877.1">
    <property type="nucleotide sequence ID" value="NZ_CP032092.1"/>
</dbReference>
<feature type="transmembrane region" description="Helical" evidence="1">
    <location>
        <begin position="89"/>
        <end position="106"/>
    </location>
</feature>
<keyword evidence="2" id="KW-0614">Plasmid</keyword>